<feature type="transmembrane region" description="Helical" evidence="1">
    <location>
        <begin position="41"/>
        <end position="62"/>
    </location>
</feature>
<dbReference type="AlphaFoldDB" id="A0A8J7UVP1"/>
<gene>
    <name evidence="2" type="ORF">NATSA_08760</name>
</gene>
<dbReference type="RefSeq" id="WP_210511763.1">
    <property type="nucleotide sequence ID" value="NZ_JAFIDN010000006.1"/>
</dbReference>
<sequence length="147" mass="16380">MTHQKQQIARAFAYSGATLMIGVVIFFFTQGLIPFIELPDIAGSVFLLGFILIFLNLSFAMARRFCSKTFEMERFPYIIAILLILPTLILSAATDRFSGITAMLLFYLIITLSSLTGAYLGIRSGRRKRDRLIQEALETGQSGKTGI</sequence>
<accession>A0A8J7UVP1</accession>
<feature type="transmembrane region" description="Helical" evidence="1">
    <location>
        <begin position="100"/>
        <end position="122"/>
    </location>
</feature>
<name>A0A8J7UVP1_9BACT</name>
<protein>
    <submittedName>
        <fullName evidence="2">Uncharacterized protein</fullName>
    </submittedName>
</protein>
<proteinExistence type="predicted"/>
<keyword evidence="3" id="KW-1185">Reference proteome</keyword>
<dbReference type="Proteomes" id="UP000673975">
    <property type="component" value="Unassembled WGS sequence"/>
</dbReference>
<evidence type="ECO:0000256" key="1">
    <source>
        <dbReference type="SAM" id="Phobius"/>
    </source>
</evidence>
<keyword evidence="1" id="KW-0812">Transmembrane</keyword>
<keyword evidence="1" id="KW-1133">Transmembrane helix</keyword>
<organism evidence="2 3">
    <name type="scientific">Natronogracilivirga saccharolytica</name>
    <dbReference type="NCBI Taxonomy" id="2812953"/>
    <lineage>
        <taxon>Bacteria</taxon>
        <taxon>Pseudomonadati</taxon>
        <taxon>Balneolota</taxon>
        <taxon>Balneolia</taxon>
        <taxon>Balneolales</taxon>
        <taxon>Cyclonatronaceae</taxon>
        <taxon>Natronogracilivirga</taxon>
    </lineage>
</organism>
<reference evidence="2" key="1">
    <citation type="submission" date="2021-02" db="EMBL/GenBank/DDBJ databases">
        <title>Natronogracilivirga saccharolytica gen. nov. sp. nov. a new anaerobic, haloalkiliphilic carbohydrate-fermenting bacterium from soda lake and proposing of Cyclonatronumiaceae fam. nov. in the phylum Balneolaeota.</title>
        <authorList>
            <person name="Zhilina T.N."/>
            <person name="Sorokin D.Y."/>
            <person name="Zavarzina D.G."/>
            <person name="Toshchakov S.V."/>
            <person name="Kublanov I.V."/>
        </authorList>
    </citation>
    <scope>NUCLEOTIDE SEQUENCE</scope>
    <source>
        <strain evidence="2">Z-1702</strain>
    </source>
</reference>
<dbReference type="EMBL" id="JAFIDN010000006">
    <property type="protein sequence ID" value="MBP3192752.1"/>
    <property type="molecule type" value="Genomic_DNA"/>
</dbReference>
<keyword evidence="1" id="KW-0472">Membrane</keyword>
<evidence type="ECO:0000313" key="3">
    <source>
        <dbReference type="Proteomes" id="UP000673975"/>
    </source>
</evidence>
<feature type="transmembrane region" description="Helical" evidence="1">
    <location>
        <begin position="74"/>
        <end position="94"/>
    </location>
</feature>
<comment type="caution">
    <text evidence="2">The sequence shown here is derived from an EMBL/GenBank/DDBJ whole genome shotgun (WGS) entry which is preliminary data.</text>
</comment>
<evidence type="ECO:0000313" key="2">
    <source>
        <dbReference type="EMBL" id="MBP3192752.1"/>
    </source>
</evidence>
<feature type="transmembrane region" description="Helical" evidence="1">
    <location>
        <begin position="12"/>
        <end position="35"/>
    </location>
</feature>